<dbReference type="Gene3D" id="1.20.58.340">
    <property type="entry name" value="Magnesium transport protein CorA, transmembrane region"/>
    <property type="match status" value="1"/>
</dbReference>
<dbReference type="InterPro" id="IPR045863">
    <property type="entry name" value="CorA_TM1_TM2"/>
</dbReference>
<evidence type="ECO:0000256" key="1">
    <source>
        <dbReference type="ARBA" id="ARBA00004141"/>
    </source>
</evidence>
<evidence type="ECO:0000256" key="2">
    <source>
        <dbReference type="ARBA" id="ARBA00022692"/>
    </source>
</evidence>
<dbReference type="Pfam" id="PF01544">
    <property type="entry name" value="CorA"/>
    <property type="match status" value="1"/>
</dbReference>
<keyword evidence="4 6" id="KW-0472">Membrane</keyword>
<organism evidence="7 8">
    <name type="scientific">Apiospora kogelbergensis</name>
    <dbReference type="NCBI Taxonomy" id="1337665"/>
    <lineage>
        <taxon>Eukaryota</taxon>
        <taxon>Fungi</taxon>
        <taxon>Dikarya</taxon>
        <taxon>Ascomycota</taxon>
        <taxon>Pezizomycotina</taxon>
        <taxon>Sordariomycetes</taxon>
        <taxon>Xylariomycetidae</taxon>
        <taxon>Amphisphaeriales</taxon>
        <taxon>Apiosporaceae</taxon>
        <taxon>Apiospora</taxon>
    </lineage>
</organism>
<dbReference type="EMBL" id="JAQQWP010000004">
    <property type="protein sequence ID" value="KAK8121403.1"/>
    <property type="molecule type" value="Genomic_DNA"/>
</dbReference>
<dbReference type="AlphaFoldDB" id="A0AAW0R2J9"/>
<evidence type="ECO:0000256" key="5">
    <source>
        <dbReference type="SAM" id="MobiDB-lite"/>
    </source>
</evidence>
<proteinExistence type="predicted"/>
<comment type="caution">
    <text evidence="7">The sequence shown here is derived from an EMBL/GenBank/DDBJ whole genome shotgun (WGS) entry which is preliminary data.</text>
</comment>
<protein>
    <recommendedName>
        <fullName evidence="9">CorA-like Mg2+ transporter protein</fullName>
    </recommendedName>
</protein>
<evidence type="ECO:0000313" key="8">
    <source>
        <dbReference type="Proteomes" id="UP001392437"/>
    </source>
</evidence>
<evidence type="ECO:0000313" key="7">
    <source>
        <dbReference type="EMBL" id="KAK8121403.1"/>
    </source>
</evidence>
<keyword evidence="2 6" id="KW-0812">Transmembrane</keyword>
<evidence type="ECO:0000256" key="6">
    <source>
        <dbReference type="SAM" id="Phobius"/>
    </source>
</evidence>
<keyword evidence="8" id="KW-1185">Reference proteome</keyword>
<dbReference type="Proteomes" id="UP001392437">
    <property type="component" value="Unassembled WGS sequence"/>
</dbReference>
<evidence type="ECO:0008006" key="9">
    <source>
        <dbReference type="Google" id="ProtNLM"/>
    </source>
</evidence>
<evidence type="ECO:0000256" key="4">
    <source>
        <dbReference type="ARBA" id="ARBA00023136"/>
    </source>
</evidence>
<reference evidence="7 8" key="1">
    <citation type="submission" date="2023-01" db="EMBL/GenBank/DDBJ databases">
        <title>Analysis of 21 Apiospora genomes using comparative genomics revels a genus with tremendous synthesis potential of carbohydrate active enzymes and secondary metabolites.</title>
        <authorList>
            <person name="Sorensen T."/>
        </authorList>
    </citation>
    <scope>NUCLEOTIDE SEQUENCE [LARGE SCALE GENOMIC DNA]</scope>
    <source>
        <strain evidence="7 8">CBS 117206</strain>
    </source>
</reference>
<feature type="transmembrane region" description="Helical" evidence="6">
    <location>
        <begin position="546"/>
        <end position="564"/>
    </location>
</feature>
<accession>A0AAW0R2J9</accession>
<dbReference type="GO" id="GO:0016020">
    <property type="term" value="C:membrane"/>
    <property type="evidence" value="ECO:0007669"/>
    <property type="project" value="UniProtKB-SubCell"/>
</dbReference>
<comment type="subcellular location">
    <subcellularLocation>
        <location evidence="1">Membrane</location>
        <topology evidence="1">Multi-pass membrane protein</topology>
    </subcellularLocation>
</comment>
<keyword evidence="3 6" id="KW-1133">Transmembrane helix</keyword>
<name>A0AAW0R2J9_9PEZI</name>
<sequence>MGSFEQARRVPTGDSKASRDSCCRRHSGNISKPTPGLLLIAGLTIRLPECAKDYAETVREFSRLSSFKSLYSGPRFLSLGDFLWRPYEHRATTTRYRPTTAAHQFEPFPFLMVLNWQEGPEKRIQQLSTVDQLQTVDKSTANLVVLKGYPTAEWLNALGAKFRIDPDFYQRHLCFWSESGNNTSRRNMAPRLPSVQAETIGLRIPTIGKLTGRKQPTHRDAVLENLEHIRRQTSQRMTAYISQLSTLESPDMDVAYSIVREFVMLDANHFAIEQIISISIVANRNGGWTSTVWSDVGRSLDEGLDGPWRPKTPKLDHSEIIFQPISIFKPRIALERGRRSRHDSAPHAQHQSASILFEEYDQHLDSAQAAIDPLYSLSPIFKFALYSEVALLDIIESNVRSEIAHSAVTAQESPTMSNLPYTRPILKRHIDSLRETIAFVEGFMKRPAYQAVINNPINQGAGEMASVLEDFRAALRRAEGLCDECFEGIGIVAHNATLQESQKAFAEARSVTKLTKLALVFVPLSFTTSAFGMNIKELGDADAPSIWVWTVITMAMAIIVYAFFRWDTTQMRAFAGVLLSRR</sequence>
<gene>
    <name evidence="7" type="ORF">PG999_005523</name>
</gene>
<dbReference type="InterPro" id="IPR002523">
    <property type="entry name" value="MgTranspt_CorA/ZnTranspt_ZntB"/>
</dbReference>
<dbReference type="SUPFAM" id="SSF144083">
    <property type="entry name" value="Magnesium transport protein CorA, transmembrane region"/>
    <property type="match status" value="1"/>
</dbReference>
<feature type="region of interest" description="Disordered" evidence="5">
    <location>
        <begin position="1"/>
        <end position="28"/>
    </location>
</feature>
<dbReference type="GO" id="GO:0046873">
    <property type="term" value="F:metal ion transmembrane transporter activity"/>
    <property type="evidence" value="ECO:0007669"/>
    <property type="project" value="InterPro"/>
</dbReference>
<evidence type="ECO:0000256" key="3">
    <source>
        <dbReference type="ARBA" id="ARBA00022989"/>
    </source>
</evidence>